<dbReference type="EMBL" id="FQXV01000005">
    <property type="protein sequence ID" value="SHH98103.1"/>
    <property type="molecule type" value="Genomic_DNA"/>
</dbReference>
<dbReference type="Gene3D" id="1.10.10.10">
    <property type="entry name" value="Winged helix-like DNA-binding domain superfamily/Winged helix DNA-binding domain"/>
    <property type="match status" value="1"/>
</dbReference>
<keyword evidence="4" id="KW-1185">Reference proteome</keyword>
<gene>
    <name evidence="3" type="ORF">SAMN02745823_01744</name>
</gene>
<dbReference type="GO" id="GO:0006355">
    <property type="term" value="P:regulation of DNA-templated transcription"/>
    <property type="evidence" value="ECO:0007669"/>
    <property type="project" value="InterPro"/>
</dbReference>
<accession>A0A1M5XFU1</accession>
<dbReference type="AlphaFoldDB" id="A0A1M5XFU1"/>
<dbReference type="CDD" id="cd06170">
    <property type="entry name" value="LuxR_C_like"/>
    <property type="match status" value="1"/>
</dbReference>
<feature type="domain" description="HTH luxR-type" evidence="2">
    <location>
        <begin position="188"/>
        <end position="252"/>
    </location>
</feature>
<dbReference type="GO" id="GO:0003677">
    <property type="term" value="F:DNA binding"/>
    <property type="evidence" value="ECO:0007669"/>
    <property type="project" value="UniProtKB-KW"/>
</dbReference>
<organism evidence="3 4">
    <name type="scientific">Sporobacter termitidis DSM 10068</name>
    <dbReference type="NCBI Taxonomy" id="1123282"/>
    <lineage>
        <taxon>Bacteria</taxon>
        <taxon>Bacillati</taxon>
        <taxon>Bacillota</taxon>
        <taxon>Clostridia</taxon>
        <taxon>Eubacteriales</taxon>
        <taxon>Oscillospiraceae</taxon>
        <taxon>Sporobacter</taxon>
    </lineage>
</organism>
<dbReference type="SUPFAM" id="SSF55781">
    <property type="entry name" value="GAF domain-like"/>
    <property type="match status" value="1"/>
</dbReference>
<evidence type="ECO:0000313" key="3">
    <source>
        <dbReference type="EMBL" id="SHH98103.1"/>
    </source>
</evidence>
<dbReference type="InterPro" id="IPR000792">
    <property type="entry name" value="Tscrpt_reg_LuxR_C"/>
</dbReference>
<reference evidence="3 4" key="1">
    <citation type="submission" date="2016-11" db="EMBL/GenBank/DDBJ databases">
        <authorList>
            <person name="Jaros S."/>
            <person name="Januszkiewicz K."/>
            <person name="Wedrychowicz H."/>
        </authorList>
    </citation>
    <scope>NUCLEOTIDE SEQUENCE [LARGE SCALE GENOMIC DNA]</scope>
    <source>
        <strain evidence="3 4">DSM 10068</strain>
    </source>
</reference>
<sequence length="252" mass="29537">MRRFENNDWMFLNNIIFLIHSIEDPLEMRRTLLSQLSLFMSFDSATFYISSAEDDRVLVSPVVFNITPEAGEKYIRIYDAQDYAKGLMFSGKSIIYRESDIMPDEQRVETEYYKSCYLPCSWHYSVSMVITYERRFLGVLTLFRFSGKPDFEYEDIFILEMLKGHLEFRLYRDIFSAAPGGEQLTAGQCAAKYGLTRREETILSALLEGRESDEICTSLCITKNTLKKHILNIYRKLGIKNRVQLLRTVRHN</sequence>
<dbReference type="Pfam" id="PF00196">
    <property type="entry name" value="GerE"/>
    <property type="match status" value="1"/>
</dbReference>
<proteinExistence type="predicted"/>
<dbReference type="PANTHER" id="PTHR43214">
    <property type="entry name" value="TWO-COMPONENT RESPONSE REGULATOR"/>
    <property type="match status" value="1"/>
</dbReference>
<dbReference type="SMART" id="SM00421">
    <property type="entry name" value="HTH_LUXR"/>
    <property type="match status" value="1"/>
</dbReference>
<name>A0A1M5XFU1_9FIRM</name>
<dbReference type="InterPro" id="IPR016032">
    <property type="entry name" value="Sig_transdc_resp-reg_C-effctor"/>
</dbReference>
<dbReference type="OrthoDB" id="1825091at2"/>
<dbReference type="PRINTS" id="PR00038">
    <property type="entry name" value="HTHLUXR"/>
</dbReference>
<dbReference type="InterPro" id="IPR039420">
    <property type="entry name" value="WalR-like"/>
</dbReference>
<dbReference type="PANTHER" id="PTHR43214:SF38">
    <property type="entry name" value="NITRATE_NITRITE RESPONSE REGULATOR PROTEIN NARL"/>
    <property type="match status" value="1"/>
</dbReference>
<keyword evidence="1" id="KW-0238">DNA-binding</keyword>
<evidence type="ECO:0000313" key="4">
    <source>
        <dbReference type="Proteomes" id="UP000183995"/>
    </source>
</evidence>
<dbReference type="RefSeq" id="WP_073077808.1">
    <property type="nucleotide sequence ID" value="NZ_FQXV01000005.1"/>
</dbReference>
<evidence type="ECO:0000259" key="2">
    <source>
        <dbReference type="PROSITE" id="PS50043"/>
    </source>
</evidence>
<protein>
    <submittedName>
        <fullName evidence="3">Regulatory protein, luxR family</fullName>
    </submittedName>
</protein>
<dbReference type="PROSITE" id="PS50043">
    <property type="entry name" value="HTH_LUXR_2"/>
    <property type="match status" value="1"/>
</dbReference>
<dbReference type="InterPro" id="IPR036388">
    <property type="entry name" value="WH-like_DNA-bd_sf"/>
</dbReference>
<dbReference type="STRING" id="1123282.SAMN02745823_01744"/>
<evidence type="ECO:0000256" key="1">
    <source>
        <dbReference type="ARBA" id="ARBA00023125"/>
    </source>
</evidence>
<dbReference type="SUPFAM" id="SSF46894">
    <property type="entry name" value="C-terminal effector domain of the bipartite response regulators"/>
    <property type="match status" value="1"/>
</dbReference>
<dbReference type="Proteomes" id="UP000183995">
    <property type="component" value="Unassembled WGS sequence"/>
</dbReference>